<evidence type="ECO:0000256" key="5">
    <source>
        <dbReference type="SAM" id="Phobius"/>
    </source>
</evidence>
<name>A0A7S3APB8_9EUKA</name>
<dbReference type="EMBL" id="HBHX01020830">
    <property type="protein sequence ID" value="CAE0110966.1"/>
    <property type="molecule type" value="Transcribed_RNA"/>
</dbReference>
<dbReference type="InterPro" id="IPR013057">
    <property type="entry name" value="AA_transpt_TM"/>
</dbReference>
<dbReference type="GO" id="GO:0015179">
    <property type="term" value="F:L-amino acid transmembrane transporter activity"/>
    <property type="evidence" value="ECO:0007669"/>
    <property type="project" value="TreeGrafter"/>
</dbReference>
<dbReference type="Pfam" id="PF01490">
    <property type="entry name" value="Aa_trans"/>
    <property type="match status" value="1"/>
</dbReference>
<dbReference type="PANTHER" id="PTHR22950:SF349">
    <property type="entry name" value="AMINO ACID TRANSPORTER TRANSMEMBRANE DOMAIN-CONTAINING PROTEIN"/>
    <property type="match status" value="1"/>
</dbReference>
<feature type="transmembrane region" description="Helical" evidence="5">
    <location>
        <begin position="176"/>
        <end position="198"/>
    </location>
</feature>
<evidence type="ECO:0000256" key="2">
    <source>
        <dbReference type="ARBA" id="ARBA00022692"/>
    </source>
</evidence>
<feature type="transmembrane region" description="Helical" evidence="5">
    <location>
        <begin position="92"/>
        <end position="110"/>
    </location>
</feature>
<dbReference type="AlphaFoldDB" id="A0A7S3APB8"/>
<evidence type="ECO:0000256" key="1">
    <source>
        <dbReference type="ARBA" id="ARBA00004141"/>
    </source>
</evidence>
<feature type="transmembrane region" description="Helical" evidence="5">
    <location>
        <begin position="53"/>
        <end position="71"/>
    </location>
</feature>
<evidence type="ECO:0000313" key="7">
    <source>
        <dbReference type="EMBL" id="CAE0110966.1"/>
    </source>
</evidence>
<keyword evidence="4 5" id="KW-0472">Membrane</keyword>
<keyword evidence="2 5" id="KW-0812">Transmembrane</keyword>
<keyword evidence="3 5" id="KW-1133">Transmembrane helix</keyword>
<organism evidence="7">
    <name type="scientific">Haptolina ericina</name>
    <dbReference type="NCBI Taxonomy" id="156174"/>
    <lineage>
        <taxon>Eukaryota</taxon>
        <taxon>Haptista</taxon>
        <taxon>Haptophyta</taxon>
        <taxon>Prymnesiophyceae</taxon>
        <taxon>Prymnesiales</taxon>
        <taxon>Prymnesiaceae</taxon>
        <taxon>Haptolina</taxon>
    </lineage>
</organism>
<protein>
    <recommendedName>
        <fullName evidence="6">Amino acid transporter transmembrane domain-containing protein</fullName>
    </recommendedName>
</protein>
<reference evidence="7" key="1">
    <citation type="submission" date="2021-01" db="EMBL/GenBank/DDBJ databases">
        <authorList>
            <person name="Corre E."/>
            <person name="Pelletier E."/>
            <person name="Niang G."/>
            <person name="Scheremetjew M."/>
            <person name="Finn R."/>
            <person name="Kale V."/>
            <person name="Holt S."/>
            <person name="Cochrane G."/>
            <person name="Meng A."/>
            <person name="Brown T."/>
            <person name="Cohen L."/>
        </authorList>
    </citation>
    <scope>NUCLEOTIDE SEQUENCE</scope>
    <source>
        <strain evidence="7">CCMP281</strain>
    </source>
</reference>
<proteinExistence type="predicted"/>
<feature type="transmembrane region" description="Helical" evidence="5">
    <location>
        <begin position="12"/>
        <end position="33"/>
    </location>
</feature>
<evidence type="ECO:0000256" key="3">
    <source>
        <dbReference type="ARBA" id="ARBA00022989"/>
    </source>
</evidence>
<comment type="subcellular location">
    <subcellularLocation>
        <location evidence="1">Membrane</location>
        <topology evidence="1">Multi-pass membrane protein</topology>
    </subcellularLocation>
</comment>
<accession>A0A7S3APB8</accession>
<evidence type="ECO:0000256" key="4">
    <source>
        <dbReference type="ARBA" id="ARBA00023136"/>
    </source>
</evidence>
<feature type="transmembrane region" description="Helical" evidence="5">
    <location>
        <begin position="204"/>
        <end position="228"/>
    </location>
</feature>
<feature type="transmembrane region" description="Helical" evidence="5">
    <location>
        <begin position="130"/>
        <end position="156"/>
    </location>
</feature>
<sequence>MQVPSFHDTRYAALWLGLAPLVINVGVFFYEVLLVQPWSCEPGPSFTQPSARRLFTGFAAFTYAFGGHGLYPEQIREMSEPSNWARVMSLTYSAVIPLYWACGILGYGAYGDFAKANINLNFPHNRLNMVSLAIQIVQELFFVLESNLVLLLAIELRLKIDPSRIFRPLWRGIPPVLARLVLRTGFLAAQVVIAQMLLSGEGDTLLALQGLIGAVGMAAFTYCLPFVLQTELSTAPLSFGRKCWNGTNIAIGGVVMLAGLWSSLSDLIEASPGIFAGACRLPFAYAPESEADPCHVSGIRAGW</sequence>
<dbReference type="PANTHER" id="PTHR22950">
    <property type="entry name" value="AMINO ACID TRANSPORTER"/>
    <property type="match status" value="1"/>
</dbReference>
<feature type="domain" description="Amino acid transporter transmembrane" evidence="6">
    <location>
        <begin position="3"/>
        <end position="263"/>
    </location>
</feature>
<evidence type="ECO:0000259" key="6">
    <source>
        <dbReference type="Pfam" id="PF01490"/>
    </source>
</evidence>
<dbReference type="GO" id="GO:0005774">
    <property type="term" value="C:vacuolar membrane"/>
    <property type="evidence" value="ECO:0007669"/>
    <property type="project" value="TreeGrafter"/>
</dbReference>
<gene>
    <name evidence="7" type="ORF">HERI1096_LOCUS11626</name>
</gene>